<evidence type="ECO:0000256" key="4">
    <source>
        <dbReference type="ARBA" id="ARBA00022989"/>
    </source>
</evidence>
<protein>
    <recommendedName>
        <fullName evidence="11">Vang-like protein</fullName>
    </recommendedName>
</protein>
<evidence type="ECO:0000256" key="8">
    <source>
        <dbReference type="SAM" id="Phobius"/>
    </source>
</evidence>
<name>A0AAV5WY53_9BILA</name>
<feature type="compositionally biased region" description="Basic residues" evidence="7">
    <location>
        <begin position="10"/>
        <end position="19"/>
    </location>
</feature>
<dbReference type="GO" id="GO:0005886">
    <property type="term" value="C:plasma membrane"/>
    <property type="evidence" value="ECO:0007669"/>
    <property type="project" value="UniProtKB-SubCell"/>
</dbReference>
<dbReference type="Pfam" id="PF06638">
    <property type="entry name" value="Strabismus"/>
    <property type="match status" value="1"/>
</dbReference>
<keyword evidence="5 8" id="KW-0472">Membrane</keyword>
<keyword evidence="3 8" id="KW-0812">Transmembrane</keyword>
<dbReference type="InterPro" id="IPR009539">
    <property type="entry name" value="VANGL"/>
</dbReference>
<organism evidence="9 10">
    <name type="scientific">Pristionchus fissidentatus</name>
    <dbReference type="NCBI Taxonomy" id="1538716"/>
    <lineage>
        <taxon>Eukaryota</taxon>
        <taxon>Metazoa</taxon>
        <taxon>Ecdysozoa</taxon>
        <taxon>Nematoda</taxon>
        <taxon>Chromadorea</taxon>
        <taxon>Rhabditida</taxon>
        <taxon>Rhabditina</taxon>
        <taxon>Diplogasteromorpha</taxon>
        <taxon>Diplogasteroidea</taxon>
        <taxon>Neodiplogasteridae</taxon>
        <taxon>Pristionchus</taxon>
    </lineage>
</organism>
<evidence type="ECO:0000256" key="3">
    <source>
        <dbReference type="ARBA" id="ARBA00022692"/>
    </source>
</evidence>
<keyword evidence="2" id="KW-1003">Cell membrane</keyword>
<evidence type="ECO:0000256" key="1">
    <source>
        <dbReference type="ARBA" id="ARBA00004651"/>
    </source>
</evidence>
<dbReference type="AlphaFoldDB" id="A0AAV5WY53"/>
<evidence type="ECO:0000256" key="7">
    <source>
        <dbReference type="SAM" id="MobiDB-lite"/>
    </source>
</evidence>
<evidence type="ECO:0000256" key="5">
    <source>
        <dbReference type="ARBA" id="ARBA00023136"/>
    </source>
</evidence>
<feature type="region of interest" description="Disordered" evidence="7">
    <location>
        <begin position="1"/>
        <end position="30"/>
    </location>
</feature>
<keyword evidence="4 8" id="KW-1133">Transmembrane helix</keyword>
<comment type="subcellular location">
    <subcellularLocation>
        <location evidence="1">Cell membrane</location>
        <topology evidence="1">Multi-pass membrane protein</topology>
    </subcellularLocation>
</comment>
<evidence type="ECO:0000313" key="9">
    <source>
        <dbReference type="EMBL" id="GMT36081.1"/>
    </source>
</evidence>
<evidence type="ECO:0000256" key="6">
    <source>
        <dbReference type="ARBA" id="ARBA00025718"/>
    </source>
</evidence>
<accession>A0AAV5WY53</accession>
<sequence>MSVVSERSATRRHPGHNRPRPLGGRGRGYSHSDVGGCDPLIYPQFSAIASEGVKRPTFIDDWGDNTTAITGASENDFYGVEENKQIESTVGTVVVRRCSRLLWVTLSSLICIAAFLSAPLMVVIPVALHHYKSEWPAIVCELDCQGNLFDLAFKSFFLIVAQLAMYYRKATADLPRLYFARASITFLVLFELFGFWLFYVVRILLERQAAYVHVTSFALSLINALLCTHYLSLIVLELRKHRQEYYITIVRDPDGESRTMTIGRMSLQEAAVQVLRHYQTHFPSFNVYLDKTRYSGGRMKSFAAPEFKVYDIEGIGGHDSMSEHNARVLMEAMAKRRPNGHYDMFKKEQDWENRLNKRKYRLMASAEDAFTQVQPVYANQGGPKMGEMDLRKTAESVYSWIARPLSKFLKLTRQQDKHSAESVREHIERCLALKLNPRTFTQKYTSDRFPDKHSMGESKWSISCAWPASSSVEHGLTFSLRCHDPTENVGVQLLCTLSSLPFFNLTEQPVQPPSKFTLRLTQDLV</sequence>
<proteinExistence type="inferred from homology"/>
<feature type="transmembrane region" description="Helical" evidence="8">
    <location>
        <begin position="211"/>
        <end position="236"/>
    </location>
</feature>
<comment type="similarity">
    <text evidence="6">Belongs to the Vang family.</text>
</comment>
<evidence type="ECO:0000313" key="10">
    <source>
        <dbReference type="Proteomes" id="UP001432322"/>
    </source>
</evidence>
<evidence type="ECO:0008006" key="11">
    <source>
        <dbReference type="Google" id="ProtNLM"/>
    </source>
</evidence>
<evidence type="ECO:0000256" key="2">
    <source>
        <dbReference type="ARBA" id="ARBA00022475"/>
    </source>
</evidence>
<feature type="transmembrane region" description="Helical" evidence="8">
    <location>
        <begin position="179"/>
        <end position="199"/>
    </location>
</feature>
<dbReference type="Proteomes" id="UP001432322">
    <property type="component" value="Unassembled WGS sequence"/>
</dbReference>
<gene>
    <name evidence="9" type="ORF">PFISCL1PPCAC_27378</name>
</gene>
<keyword evidence="10" id="KW-1185">Reference proteome</keyword>
<reference evidence="9" key="1">
    <citation type="submission" date="2023-10" db="EMBL/GenBank/DDBJ databases">
        <title>Genome assembly of Pristionchus species.</title>
        <authorList>
            <person name="Yoshida K."/>
            <person name="Sommer R.J."/>
        </authorList>
    </citation>
    <scope>NUCLEOTIDE SEQUENCE</scope>
    <source>
        <strain evidence="9">RS5133</strain>
    </source>
</reference>
<feature type="transmembrane region" description="Helical" evidence="8">
    <location>
        <begin position="148"/>
        <end position="167"/>
    </location>
</feature>
<comment type="caution">
    <text evidence="9">The sequence shown here is derived from an EMBL/GenBank/DDBJ whole genome shotgun (WGS) entry which is preliminary data.</text>
</comment>
<feature type="transmembrane region" description="Helical" evidence="8">
    <location>
        <begin position="101"/>
        <end position="128"/>
    </location>
</feature>
<dbReference type="EMBL" id="BTSY01000007">
    <property type="protein sequence ID" value="GMT36081.1"/>
    <property type="molecule type" value="Genomic_DNA"/>
</dbReference>
<dbReference type="PANTHER" id="PTHR20886">
    <property type="entry name" value="VANG-LIKE PROTEIN"/>
    <property type="match status" value="1"/>
</dbReference>